<keyword evidence="3" id="KW-1185">Reference proteome</keyword>
<sequence>MNKLISVLKNLRLHKILTIFVLGLAVFIMQAFGNTAQALADETVKSPYGYYYKGTPDENISTQDRNIFNQDRNISNRDRNIFNQGRNDNQQLERSDRYSQGSLNNSGETVKSPYGYYYKGTPDENVSNQVLDSAKRNLKDTAENVRDRLNLDEPAPKATKDFIQSAKEKVGEAVESLTGGQNQPDYSQRQEYRDPRYYQKPLDK</sequence>
<comment type="caution">
    <text evidence="2">The sequence shown here is derived from an EMBL/GenBank/DDBJ whole genome shotgun (WGS) entry which is preliminary data.</text>
</comment>
<dbReference type="STRING" id="211165.GCA_000317285_01520"/>
<evidence type="ECO:0000256" key="1">
    <source>
        <dbReference type="SAM" id="MobiDB-lite"/>
    </source>
</evidence>
<feature type="compositionally biased region" description="Basic and acidic residues" evidence="1">
    <location>
        <begin position="188"/>
        <end position="204"/>
    </location>
</feature>
<feature type="compositionally biased region" description="Polar residues" evidence="1">
    <location>
        <begin position="178"/>
        <end position="187"/>
    </location>
</feature>
<feature type="region of interest" description="Disordered" evidence="1">
    <location>
        <begin position="168"/>
        <end position="204"/>
    </location>
</feature>
<reference evidence="2 3" key="1">
    <citation type="journal article" date="2019" name="Genome Biol. Evol.">
        <title>Day and night: Metabolic profiles and evolutionary relationships of six axenic non-marine cyanobacteria.</title>
        <authorList>
            <person name="Will S.E."/>
            <person name="Henke P."/>
            <person name="Boedeker C."/>
            <person name="Huang S."/>
            <person name="Brinkmann H."/>
            <person name="Rohde M."/>
            <person name="Jarek M."/>
            <person name="Friedl T."/>
            <person name="Seufert S."/>
            <person name="Schumacher M."/>
            <person name="Overmann J."/>
            <person name="Neumann-Schaal M."/>
            <person name="Petersen J."/>
        </authorList>
    </citation>
    <scope>NUCLEOTIDE SEQUENCE [LARGE SCALE GENOMIC DNA]</scope>
    <source>
        <strain evidence="2 3">PCC 6912</strain>
    </source>
</reference>
<protein>
    <submittedName>
        <fullName evidence="2">Uncharacterized protein</fullName>
    </submittedName>
</protein>
<feature type="compositionally biased region" description="Polar residues" evidence="1">
    <location>
        <begin position="81"/>
        <end position="90"/>
    </location>
</feature>
<dbReference type="OrthoDB" id="513318at2"/>
<name>A0A433NCM8_CHLFR</name>
<dbReference type="AlphaFoldDB" id="A0A433NCM8"/>
<dbReference type="EMBL" id="RSCJ01000012">
    <property type="protein sequence ID" value="RUR79716.1"/>
    <property type="molecule type" value="Genomic_DNA"/>
</dbReference>
<evidence type="ECO:0000313" key="2">
    <source>
        <dbReference type="EMBL" id="RUR79716.1"/>
    </source>
</evidence>
<proteinExistence type="predicted"/>
<dbReference type="Proteomes" id="UP000268857">
    <property type="component" value="Unassembled WGS sequence"/>
</dbReference>
<organism evidence="2 3">
    <name type="scientific">Chlorogloeopsis fritschii PCC 6912</name>
    <dbReference type="NCBI Taxonomy" id="211165"/>
    <lineage>
        <taxon>Bacteria</taxon>
        <taxon>Bacillati</taxon>
        <taxon>Cyanobacteriota</taxon>
        <taxon>Cyanophyceae</taxon>
        <taxon>Nostocales</taxon>
        <taxon>Chlorogloeopsidaceae</taxon>
        <taxon>Chlorogloeopsis</taxon>
    </lineage>
</organism>
<gene>
    <name evidence="2" type="ORF">PCC6912_32520</name>
</gene>
<feature type="compositionally biased region" description="Polar residues" evidence="1">
    <location>
        <begin position="98"/>
        <end position="109"/>
    </location>
</feature>
<accession>A0A433NCM8</accession>
<dbReference type="RefSeq" id="WP_016877397.1">
    <property type="nucleotide sequence ID" value="NZ_AJLN01000051.1"/>
</dbReference>
<evidence type="ECO:0000313" key="3">
    <source>
        <dbReference type="Proteomes" id="UP000268857"/>
    </source>
</evidence>
<feature type="region of interest" description="Disordered" evidence="1">
    <location>
        <begin position="72"/>
        <end position="127"/>
    </location>
</feature>